<evidence type="ECO:0000313" key="2">
    <source>
        <dbReference type="EMBL" id="GAA4157098.1"/>
    </source>
</evidence>
<dbReference type="Proteomes" id="UP001500266">
    <property type="component" value="Unassembled WGS sequence"/>
</dbReference>
<keyword evidence="3" id="KW-1185">Reference proteome</keyword>
<accession>A0ABP7ZGH6</accession>
<protein>
    <submittedName>
        <fullName evidence="2">Uncharacterized protein</fullName>
    </submittedName>
</protein>
<evidence type="ECO:0000256" key="1">
    <source>
        <dbReference type="SAM" id="MobiDB-lite"/>
    </source>
</evidence>
<dbReference type="EMBL" id="BAABDO010000151">
    <property type="protein sequence ID" value="GAA4157098.1"/>
    <property type="molecule type" value="Genomic_DNA"/>
</dbReference>
<feature type="compositionally biased region" description="Low complexity" evidence="1">
    <location>
        <begin position="91"/>
        <end position="100"/>
    </location>
</feature>
<gene>
    <name evidence="2" type="ORF">GCM10022416_58540</name>
</gene>
<name>A0ABP7ZGH6_9ACTN</name>
<feature type="compositionally biased region" description="Pro residues" evidence="1">
    <location>
        <begin position="80"/>
        <end position="90"/>
    </location>
</feature>
<sequence>MGSLDRPREADGEQVTAPEAVRLLERLASLLHAHKLAAEIKADRLRASAGRDSRAMEVACLRRPSGHLKASGTGRCGEGPQPPPHRPPVTAPVATTTASMRRVPVRVEGGEVPAERDRCGEGACSAGAGRTASEGGDEFFPPAVPADLCRGACHGRPVVRT</sequence>
<organism evidence="2 3">
    <name type="scientific">Actinomadura keratinilytica</name>
    <dbReference type="NCBI Taxonomy" id="547461"/>
    <lineage>
        <taxon>Bacteria</taxon>
        <taxon>Bacillati</taxon>
        <taxon>Actinomycetota</taxon>
        <taxon>Actinomycetes</taxon>
        <taxon>Streptosporangiales</taxon>
        <taxon>Thermomonosporaceae</taxon>
        <taxon>Actinomadura</taxon>
    </lineage>
</organism>
<comment type="caution">
    <text evidence="2">The sequence shown here is derived from an EMBL/GenBank/DDBJ whole genome shotgun (WGS) entry which is preliminary data.</text>
</comment>
<proteinExistence type="predicted"/>
<evidence type="ECO:0000313" key="3">
    <source>
        <dbReference type="Proteomes" id="UP001500266"/>
    </source>
</evidence>
<reference evidence="3" key="1">
    <citation type="journal article" date="2019" name="Int. J. Syst. Evol. Microbiol.">
        <title>The Global Catalogue of Microorganisms (GCM) 10K type strain sequencing project: providing services to taxonomists for standard genome sequencing and annotation.</title>
        <authorList>
            <consortium name="The Broad Institute Genomics Platform"/>
            <consortium name="The Broad Institute Genome Sequencing Center for Infectious Disease"/>
            <person name="Wu L."/>
            <person name="Ma J."/>
        </authorList>
    </citation>
    <scope>NUCLEOTIDE SEQUENCE [LARGE SCALE GENOMIC DNA]</scope>
    <source>
        <strain evidence="3">JCM 17316</strain>
    </source>
</reference>
<feature type="region of interest" description="Disordered" evidence="1">
    <location>
        <begin position="62"/>
        <end position="100"/>
    </location>
</feature>